<evidence type="ECO:0000256" key="5">
    <source>
        <dbReference type="ARBA" id="ARBA00023015"/>
    </source>
</evidence>
<dbReference type="FunFam" id="1.10.10.10:FF:000210">
    <property type="entry name" value="Winged-helix transcriptional response regulator KdpE"/>
    <property type="match status" value="1"/>
</dbReference>
<evidence type="ECO:0000313" key="15">
    <source>
        <dbReference type="EMBL" id="NKY33363.1"/>
    </source>
</evidence>
<dbReference type="InterPro" id="IPR001867">
    <property type="entry name" value="OmpR/PhoB-type_DNA-bd"/>
</dbReference>
<dbReference type="Gene3D" id="3.40.50.2300">
    <property type="match status" value="1"/>
</dbReference>
<sequence>MRTGPQPEHGAQQQPTVLVVDDEPQILRAMRINLSVRGYDVVTAATGAGALRAATERRPDVVVLDLGLPDIDGIEVLAGLRGWTKVPIIVLSARTDSADKVDALDAGADDYVTKPFGMDEFLARLRAALRRAADAAEPDEPVVVTDSFTVDLSAKKVTKAGTEVHLTPTEWGVLEMLVRNRGKLVGRQELLREVWGPAYQSETHYLRVYLAQLRRKLEDDPSHPKHLVTEPGMGHRFRE</sequence>
<comment type="caution">
    <text evidence="15">The sequence shown here is derived from an EMBL/GenBank/DDBJ whole genome shotgun (WGS) entry which is preliminary data.</text>
</comment>
<reference evidence="15 16" key="1">
    <citation type="submission" date="2020-04" db="EMBL/GenBank/DDBJ databases">
        <title>MicrobeNet Type strains.</title>
        <authorList>
            <person name="Nicholson A.C."/>
        </authorList>
    </citation>
    <scope>NUCLEOTIDE SEQUENCE [LARGE SCALE GENOMIC DNA]</scope>
    <source>
        <strain evidence="15 16">DSM 45078</strain>
    </source>
</reference>
<dbReference type="EMBL" id="JAAXOO010000002">
    <property type="protein sequence ID" value="NKY33363.1"/>
    <property type="molecule type" value="Genomic_DNA"/>
</dbReference>
<dbReference type="FunFam" id="3.40.50.2300:FF:000021">
    <property type="entry name" value="Two-component system response regulator KdpE"/>
    <property type="match status" value="1"/>
</dbReference>
<evidence type="ECO:0000256" key="12">
    <source>
        <dbReference type="SAM" id="MobiDB-lite"/>
    </source>
</evidence>
<evidence type="ECO:0000313" key="16">
    <source>
        <dbReference type="Proteomes" id="UP000565715"/>
    </source>
</evidence>
<feature type="domain" description="OmpR/PhoB-type" evidence="14">
    <location>
        <begin position="140"/>
        <end position="239"/>
    </location>
</feature>
<dbReference type="SUPFAM" id="SSF52172">
    <property type="entry name" value="CheY-like"/>
    <property type="match status" value="1"/>
</dbReference>
<comment type="function">
    <text evidence="8">Member of the two-component regulatory system KdpD/KdpE involved in the regulation of the kdp operon. Upon phosphorylation by KdpD, functions as a transcription regulator by direct binding to promoter regions of target genes to positively regulate their expression.</text>
</comment>
<dbReference type="InterPro" id="IPR001789">
    <property type="entry name" value="Sig_transdc_resp-reg_receiver"/>
</dbReference>
<dbReference type="AlphaFoldDB" id="A0A846XFG9"/>
<keyword evidence="7" id="KW-0804">Transcription</keyword>
<dbReference type="CDD" id="cd00383">
    <property type="entry name" value="trans_reg_C"/>
    <property type="match status" value="1"/>
</dbReference>
<dbReference type="PANTHER" id="PTHR48111">
    <property type="entry name" value="REGULATOR OF RPOS"/>
    <property type="match status" value="1"/>
</dbReference>
<dbReference type="InterPro" id="IPR039420">
    <property type="entry name" value="WalR-like"/>
</dbReference>
<dbReference type="GO" id="GO:0042802">
    <property type="term" value="F:identical protein binding"/>
    <property type="evidence" value="ECO:0007669"/>
    <property type="project" value="UniProtKB-ARBA"/>
</dbReference>
<keyword evidence="4" id="KW-0902">Two-component regulatory system</keyword>
<evidence type="ECO:0000256" key="11">
    <source>
        <dbReference type="PROSITE-ProRule" id="PRU01091"/>
    </source>
</evidence>
<keyword evidence="3 10" id="KW-0597">Phosphoprotein</keyword>
<dbReference type="GO" id="GO:0005829">
    <property type="term" value="C:cytosol"/>
    <property type="evidence" value="ECO:0007669"/>
    <property type="project" value="TreeGrafter"/>
</dbReference>
<organism evidence="15 16">
    <name type="scientific">Nocardia speluncae</name>
    <dbReference type="NCBI Taxonomy" id="419477"/>
    <lineage>
        <taxon>Bacteria</taxon>
        <taxon>Bacillati</taxon>
        <taxon>Actinomycetota</taxon>
        <taxon>Actinomycetes</taxon>
        <taxon>Mycobacteriales</taxon>
        <taxon>Nocardiaceae</taxon>
        <taxon>Nocardia</taxon>
    </lineage>
</organism>
<feature type="region of interest" description="Disordered" evidence="12">
    <location>
        <begin position="220"/>
        <end position="239"/>
    </location>
</feature>
<keyword evidence="16" id="KW-1185">Reference proteome</keyword>
<protein>
    <recommendedName>
        <fullName evidence="9">Transcriptional regulatory protein KdpE</fullName>
    </recommendedName>
</protein>
<evidence type="ECO:0000256" key="10">
    <source>
        <dbReference type="PROSITE-ProRule" id="PRU00169"/>
    </source>
</evidence>
<dbReference type="PANTHER" id="PTHR48111:SF50">
    <property type="entry name" value="KDP OPERON TRANSCRIPTIONAL REGULATORY PROTEIN KDPE"/>
    <property type="match status" value="1"/>
</dbReference>
<dbReference type="PROSITE" id="PS51755">
    <property type="entry name" value="OMPR_PHOB"/>
    <property type="match status" value="1"/>
</dbReference>
<dbReference type="Pfam" id="PF00486">
    <property type="entry name" value="Trans_reg_C"/>
    <property type="match status" value="1"/>
</dbReference>
<dbReference type="InterPro" id="IPR036388">
    <property type="entry name" value="WH-like_DNA-bd_sf"/>
</dbReference>
<proteinExistence type="predicted"/>
<evidence type="ECO:0000259" key="13">
    <source>
        <dbReference type="PROSITE" id="PS50110"/>
    </source>
</evidence>
<evidence type="ECO:0000256" key="1">
    <source>
        <dbReference type="ARBA" id="ARBA00004496"/>
    </source>
</evidence>
<evidence type="ECO:0000259" key="14">
    <source>
        <dbReference type="PROSITE" id="PS51755"/>
    </source>
</evidence>
<keyword evidence="5" id="KW-0805">Transcription regulation</keyword>
<dbReference type="Pfam" id="PF00072">
    <property type="entry name" value="Response_reg"/>
    <property type="match status" value="1"/>
</dbReference>
<dbReference type="GO" id="GO:0045893">
    <property type="term" value="P:positive regulation of DNA-templated transcription"/>
    <property type="evidence" value="ECO:0007669"/>
    <property type="project" value="UniProtKB-ARBA"/>
</dbReference>
<feature type="DNA-binding region" description="OmpR/PhoB-type" evidence="11">
    <location>
        <begin position="140"/>
        <end position="239"/>
    </location>
</feature>
<dbReference type="SMART" id="SM00448">
    <property type="entry name" value="REC"/>
    <property type="match status" value="1"/>
</dbReference>
<dbReference type="CDD" id="cd17620">
    <property type="entry name" value="REC_OmpR_KdpE-like"/>
    <property type="match status" value="1"/>
</dbReference>
<dbReference type="GO" id="GO:0000987">
    <property type="term" value="F:cis-regulatory region sequence-specific DNA binding"/>
    <property type="evidence" value="ECO:0007669"/>
    <property type="project" value="UniProtKB-ARBA"/>
</dbReference>
<dbReference type="GO" id="GO:0032993">
    <property type="term" value="C:protein-DNA complex"/>
    <property type="evidence" value="ECO:0007669"/>
    <property type="project" value="TreeGrafter"/>
</dbReference>
<keyword evidence="6 11" id="KW-0238">DNA-binding</keyword>
<accession>A0A846XFG9</accession>
<dbReference type="Proteomes" id="UP000565715">
    <property type="component" value="Unassembled WGS sequence"/>
</dbReference>
<keyword evidence="2" id="KW-0963">Cytoplasm</keyword>
<comment type="subcellular location">
    <subcellularLocation>
        <location evidence="1">Cytoplasm</location>
    </subcellularLocation>
</comment>
<evidence type="ECO:0000256" key="7">
    <source>
        <dbReference type="ARBA" id="ARBA00023163"/>
    </source>
</evidence>
<feature type="modified residue" description="4-aspartylphosphate" evidence="10">
    <location>
        <position position="65"/>
    </location>
</feature>
<evidence type="ECO:0000256" key="4">
    <source>
        <dbReference type="ARBA" id="ARBA00023012"/>
    </source>
</evidence>
<gene>
    <name evidence="15" type="ORF">HGA13_09810</name>
</gene>
<evidence type="ECO:0000256" key="6">
    <source>
        <dbReference type="ARBA" id="ARBA00023125"/>
    </source>
</evidence>
<evidence type="ECO:0000256" key="3">
    <source>
        <dbReference type="ARBA" id="ARBA00022553"/>
    </source>
</evidence>
<dbReference type="SMART" id="SM00862">
    <property type="entry name" value="Trans_reg_C"/>
    <property type="match status" value="1"/>
</dbReference>
<evidence type="ECO:0000256" key="2">
    <source>
        <dbReference type="ARBA" id="ARBA00022490"/>
    </source>
</evidence>
<dbReference type="GO" id="GO:0000156">
    <property type="term" value="F:phosphorelay response regulator activity"/>
    <property type="evidence" value="ECO:0007669"/>
    <property type="project" value="TreeGrafter"/>
</dbReference>
<evidence type="ECO:0000256" key="8">
    <source>
        <dbReference type="ARBA" id="ARBA00057085"/>
    </source>
</evidence>
<evidence type="ECO:0000256" key="9">
    <source>
        <dbReference type="ARBA" id="ARBA00074083"/>
    </source>
</evidence>
<feature type="domain" description="Response regulatory" evidence="13">
    <location>
        <begin position="16"/>
        <end position="129"/>
    </location>
</feature>
<dbReference type="RefSeq" id="WP_068039992.1">
    <property type="nucleotide sequence ID" value="NZ_JAAXOO010000002.1"/>
</dbReference>
<name>A0A846XFG9_9NOCA</name>
<dbReference type="Gene3D" id="1.10.10.10">
    <property type="entry name" value="Winged helix-like DNA-binding domain superfamily/Winged helix DNA-binding domain"/>
    <property type="match status" value="1"/>
</dbReference>
<dbReference type="PROSITE" id="PS50110">
    <property type="entry name" value="RESPONSE_REGULATORY"/>
    <property type="match status" value="1"/>
</dbReference>
<dbReference type="InterPro" id="IPR011006">
    <property type="entry name" value="CheY-like_superfamily"/>
</dbReference>